<dbReference type="STRING" id="1217970.SAMN05444002_3022"/>
<feature type="chain" id="PRO_5012093979" evidence="1">
    <location>
        <begin position="22"/>
        <end position="135"/>
    </location>
</feature>
<dbReference type="RefSeq" id="WP_074256975.1">
    <property type="nucleotide sequence ID" value="NZ_FSRL01000001.1"/>
</dbReference>
<protein>
    <submittedName>
        <fullName evidence="2">Uncharacterized protein</fullName>
    </submittedName>
</protein>
<organism evidence="2 3">
    <name type="scientific">Vannielia litorea</name>
    <dbReference type="NCBI Taxonomy" id="1217970"/>
    <lineage>
        <taxon>Bacteria</taxon>
        <taxon>Pseudomonadati</taxon>
        <taxon>Pseudomonadota</taxon>
        <taxon>Alphaproteobacteria</taxon>
        <taxon>Rhodobacterales</taxon>
        <taxon>Paracoccaceae</taxon>
        <taxon>Vannielia</taxon>
    </lineage>
</organism>
<accession>A0A1N6H2Z2</accession>
<evidence type="ECO:0000313" key="2">
    <source>
        <dbReference type="EMBL" id="SIO14072.1"/>
    </source>
</evidence>
<reference evidence="3" key="1">
    <citation type="submission" date="2016-11" db="EMBL/GenBank/DDBJ databases">
        <authorList>
            <person name="Varghese N."/>
            <person name="Submissions S."/>
        </authorList>
    </citation>
    <scope>NUCLEOTIDE SEQUENCE [LARGE SCALE GENOMIC DNA]</scope>
    <source>
        <strain evidence="3">DSM 29440</strain>
    </source>
</reference>
<sequence>MRALLLSLLILPLAACLSAPALPPEGTPYAVSLIPGDNLYPQRETRIYATDTAAVLEPAHPANDMRETRSVTPLRPGTWAELLRLNALPHRPVPPPPALPACCHADATPVYHFVHHPGPLARDAFEGALEWARNP</sequence>
<evidence type="ECO:0000313" key="3">
    <source>
        <dbReference type="Proteomes" id="UP000184932"/>
    </source>
</evidence>
<proteinExistence type="predicted"/>
<dbReference type="Proteomes" id="UP000184932">
    <property type="component" value="Unassembled WGS sequence"/>
</dbReference>
<evidence type="ECO:0000256" key="1">
    <source>
        <dbReference type="SAM" id="SignalP"/>
    </source>
</evidence>
<name>A0A1N6H2Z2_9RHOB</name>
<feature type="signal peptide" evidence="1">
    <location>
        <begin position="1"/>
        <end position="21"/>
    </location>
</feature>
<dbReference type="AlphaFoldDB" id="A0A1N6H2Z2"/>
<keyword evidence="1" id="KW-0732">Signal</keyword>
<keyword evidence="3" id="KW-1185">Reference proteome</keyword>
<dbReference type="EMBL" id="FSRL01000001">
    <property type="protein sequence ID" value="SIO14072.1"/>
    <property type="molecule type" value="Genomic_DNA"/>
</dbReference>
<gene>
    <name evidence="2" type="ORF">SAMN05444002_3022</name>
</gene>